<gene>
    <name evidence="11" type="primary">nadD</name>
    <name evidence="13" type="ORF">SAMN05216339_10321</name>
</gene>
<evidence type="ECO:0000256" key="6">
    <source>
        <dbReference type="ARBA" id="ARBA00022695"/>
    </source>
</evidence>
<comment type="similarity">
    <text evidence="3 11">Belongs to the NadD family.</text>
</comment>
<protein>
    <recommendedName>
        <fullName evidence="11">Probable nicotinate-nucleotide adenylyltransferase</fullName>
        <ecNumber evidence="11">2.7.7.18</ecNumber>
    </recommendedName>
    <alternativeName>
        <fullName evidence="11">Deamido-NAD(+) diphosphorylase</fullName>
    </alternativeName>
    <alternativeName>
        <fullName evidence="11">Deamido-NAD(+) pyrophosphorylase</fullName>
    </alternativeName>
    <alternativeName>
        <fullName evidence="11">Nicotinate mononucleotide adenylyltransferase</fullName>
        <shortName evidence="11">NaMN adenylyltransferase</shortName>
    </alternativeName>
</protein>
<evidence type="ECO:0000259" key="12">
    <source>
        <dbReference type="Pfam" id="PF01467"/>
    </source>
</evidence>
<dbReference type="GO" id="GO:0009435">
    <property type="term" value="P:NAD+ biosynthetic process"/>
    <property type="evidence" value="ECO:0007669"/>
    <property type="project" value="UniProtKB-UniRule"/>
</dbReference>
<dbReference type="Proteomes" id="UP000183926">
    <property type="component" value="Unassembled WGS sequence"/>
</dbReference>
<dbReference type="RefSeq" id="WP_074927515.1">
    <property type="nucleotide sequence ID" value="NZ_FPBL01000003.1"/>
</dbReference>
<evidence type="ECO:0000256" key="11">
    <source>
        <dbReference type="HAMAP-Rule" id="MF_00244"/>
    </source>
</evidence>
<evidence type="ECO:0000256" key="7">
    <source>
        <dbReference type="ARBA" id="ARBA00022741"/>
    </source>
</evidence>
<evidence type="ECO:0000256" key="8">
    <source>
        <dbReference type="ARBA" id="ARBA00022840"/>
    </source>
</evidence>
<evidence type="ECO:0000256" key="1">
    <source>
        <dbReference type="ARBA" id="ARBA00002324"/>
    </source>
</evidence>
<dbReference type="NCBIfam" id="TIGR00125">
    <property type="entry name" value="cyt_tran_rel"/>
    <property type="match status" value="1"/>
</dbReference>
<dbReference type="GO" id="GO:0004515">
    <property type="term" value="F:nicotinate-nucleotide adenylyltransferase activity"/>
    <property type="evidence" value="ECO:0007669"/>
    <property type="project" value="UniProtKB-UniRule"/>
</dbReference>
<keyword evidence="7 11" id="KW-0547">Nucleotide-binding</keyword>
<dbReference type="EMBL" id="FPBL01000003">
    <property type="protein sequence ID" value="SFU48902.1"/>
    <property type="molecule type" value="Genomic_DNA"/>
</dbReference>
<evidence type="ECO:0000256" key="4">
    <source>
        <dbReference type="ARBA" id="ARBA00022642"/>
    </source>
</evidence>
<name>A0A1I7GK80_9PROT</name>
<dbReference type="Gene3D" id="3.40.50.620">
    <property type="entry name" value="HUPs"/>
    <property type="match status" value="1"/>
</dbReference>
<dbReference type="OrthoDB" id="5295945at2"/>
<dbReference type="CDD" id="cd02165">
    <property type="entry name" value="NMNAT"/>
    <property type="match status" value="1"/>
</dbReference>
<dbReference type="GO" id="GO:0005524">
    <property type="term" value="F:ATP binding"/>
    <property type="evidence" value="ECO:0007669"/>
    <property type="project" value="UniProtKB-KW"/>
</dbReference>
<dbReference type="HAMAP" id="MF_00244">
    <property type="entry name" value="NaMN_adenylyltr"/>
    <property type="match status" value="1"/>
</dbReference>
<comment type="function">
    <text evidence="1 11">Catalyzes the reversible adenylation of nicotinate mononucleotide (NaMN) to nicotinic acid adenine dinucleotide (NaAD).</text>
</comment>
<dbReference type="NCBIfam" id="NF000840">
    <property type="entry name" value="PRK00071.1-3"/>
    <property type="match status" value="1"/>
</dbReference>
<dbReference type="PANTHER" id="PTHR39321">
    <property type="entry name" value="NICOTINATE-NUCLEOTIDE ADENYLYLTRANSFERASE-RELATED"/>
    <property type="match status" value="1"/>
</dbReference>
<dbReference type="PANTHER" id="PTHR39321:SF3">
    <property type="entry name" value="PHOSPHOPANTETHEINE ADENYLYLTRANSFERASE"/>
    <property type="match status" value="1"/>
</dbReference>
<dbReference type="InterPro" id="IPR004821">
    <property type="entry name" value="Cyt_trans-like"/>
</dbReference>
<keyword evidence="6 11" id="KW-0548">Nucleotidyltransferase</keyword>
<accession>A0A1I7GK80</accession>
<dbReference type="AlphaFoldDB" id="A0A1I7GK80"/>
<feature type="domain" description="Cytidyltransferase-like" evidence="12">
    <location>
        <begin position="12"/>
        <end position="201"/>
    </location>
</feature>
<comment type="catalytic activity">
    <reaction evidence="10 11">
        <text>nicotinate beta-D-ribonucleotide + ATP + H(+) = deamido-NAD(+) + diphosphate</text>
        <dbReference type="Rhea" id="RHEA:22860"/>
        <dbReference type="ChEBI" id="CHEBI:15378"/>
        <dbReference type="ChEBI" id="CHEBI:30616"/>
        <dbReference type="ChEBI" id="CHEBI:33019"/>
        <dbReference type="ChEBI" id="CHEBI:57502"/>
        <dbReference type="ChEBI" id="CHEBI:58437"/>
        <dbReference type="EC" id="2.7.7.18"/>
    </reaction>
</comment>
<dbReference type="InterPro" id="IPR014729">
    <property type="entry name" value="Rossmann-like_a/b/a_fold"/>
</dbReference>
<sequence length="231" mass="26120">MAEATAYSLIGIYGGTFDPIHYGHLRIAEELTEILRLNHLFFLPAGQPRLRDTPVVTGAHRVTMLHAAIRGNAMFSVDDREIRRSGETYSVESLQEIRQEYQAKYKAGKHIALCFIIGVDAFIRLPHWYRWCELFELCHLVIVNRPGSALINNLSDLPDELKAACQTRQAATIEELKNSHCGRIFTTSTTLLDISSTKIRSIIASGKSVRYLLPEAVLDYIDKHNFYAGEK</sequence>
<keyword evidence="4 11" id="KW-0662">Pyridine nucleotide biosynthesis</keyword>
<dbReference type="SUPFAM" id="SSF52374">
    <property type="entry name" value="Nucleotidylyl transferase"/>
    <property type="match status" value="1"/>
</dbReference>
<organism evidence="13 14">
    <name type="scientific">Nitrosomonas eutropha</name>
    <dbReference type="NCBI Taxonomy" id="916"/>
    <lineage>
        <taxon>Bacteria</taxon>
        <taxon>Pseudomonadati</taxon>
        <taxon>Pseudomonadota</taxon>
        <taxon>Betaproteobacteria</taxon>
        <taxon>Nitrosomonadales</taxon>
        <taxon>Nitrosomonadaceae</taxon>
        <taxon>Nitrosomonas</taxon>
    </lineage>
</organism>
<dbReference type="NCBIfam" id="TIGR00482">
    <property type="entry name" value="nicotinate (nicotinamide) nucleotide adenylyltransferase"/>
    <property type="match status" value="1"/>
</dbReference>
<evidence type="ECO:0000313" key="13">
    <source>
        <dbReference type="EMBL" id="SFU48902.1"/>
    </source>
</evidence>
<dbReference type="UniPathway" id="UPA00253">
    <property type="reaction ID" value="UER00332"/>
</dbReference>
<comment type="pathway">
    <text evidence="2 11">Cofactor biosynthesis; NAD(+) biosynthesis; deamido-NAD(+) from nicotinate D-ribonucleotide: step 1/1.</text>
</comment>
<keyword evidence="9 11" id="KW-0520">NAD</keyword>
<dbReference type="EC" id="2.7.7.18" evidence="11"/>
<proteinExistence type="inferred from homology"/>
<evidence type="ECO:0000313" key="14">
    <source>
        <dbReference type="Proteomes" id="UP000183926"/>
    </source>
</evidence>
<keyword evidence="8 11" id="KW-0067">ATP-binding</keyword>
<reference evidence="13 14" key="1">
    <citation type="submission" date="2016-10" db="EMBL/GenBank/DDBJ databases">
        <authorList>
            <person name="de Groot N.N."/>
        </authorList>
    </citation>
    <scope>NUCLEOTIDE SEQUENCE [LARGE SCALE GENOMIC DNA]</scope>
    <source>
        <strain evidence="13 14">Nm24</strain>
    </source>
</reference>
<evidence type="ECO:0000256" key="9">
    <source>
        <dbReference type="ARBA" id="ARBA00023027"/>
    </source>
</evidence>
<dbReference type="NCBIfam" id="NF000839">
    <property type="entry name" value="PRK00071.1-1"/>
    <property type="match status" value="1"/>
</dbReference>
<keyword evidence="5 11" id="KW-0808">Transferase</keyword>
<evidence type="ECO:0000256" key="10">
    <source>
        <dbReference type="ARBA" id="ARBA00048721"/>
    </source>
</evidence>
<evidence type="ECO:0000256" key="2">
    <source>
        <dbReference type="ARBA" id="ARBA00005019"/>
    </source>
</evidence>
<evidence type="ECO:0000256" key="5">
    <source>
        <dbReference type="ARBA" id="ARBA00022679"/>
    </source>
</evidence>
<evidence type="ECO:0000256" key="3">
    <source>
        <dbReference type="ARBA" id="ARBA00009014"/>
    </source>
</evidence>
<dbReference type="InterPro" id="IPR005248">
    <property type="entry name" value="NadD/NMNAT"/>
</dbReference>
<dbReference type="Pfam" id="PF01467">
    <property type="entry name" value="CTP_transf_like"/>
    <property type="match status" value="1"/>
</dbReference>